<proteinExistence type="predicted"/>
<dbReference type="SUPFAM" id="SSF55724">
    <property type="entry name" value="Mog1p/PsbP-like"/>
    <property type="match status" value="1"/>
</dbReference>
<dbReference type="InterPro" id="IPR016123">
    <property type="entry name" value="Mog1/PsbP_a/b/a-sand"/>
</dbReference>
<dbReference type="Proteomes" id="UP001419268">
    <property type="component" value="Unassembled WGS sequence"/>
</dbReference>
<dbReference type="AlphaFoldDB" id="A0AAP0E3H9"/>
<feature type="domain" description="PsbP C-terminal" evidence="1">
    <location>
        <begin position="15"/>
        <end position="87"/>
    </location>
</feature>
<sequence>MLYSIICAKRVTSAQRLAESSILDTHTTKIDGEPYWYYEYFVRKSPTSSVQESNIYRHYVAATAERDGYLYSLNASTLSKKWNVVSSSIPFSFALSYVLRLTLTVLLHLGLDVTLRQAFGDARGRSIHQGGPGNPYHGVNVPPFNQVGAPLPPPPPPPPPTPAPTIFYPLYIYAGVVTVEGITYVLEVPASLFVEGIAVVQDSIFV</sequence>
<dbReference type="PANTHER" id="PTHR31407">
    <property type="match status" value="1"/>
</dbReference>
<gene>
    <name evidence="2" type="ORF">Scep_030143</name>
</gene>
<dbReference type="GO" id="GO:0005509">
    <property type="term" value="F:calcium ion binding"/>
    <property type="evidence" value="ECO:0007669"/>
    <property type="project" value="InterPro"/>
</dbReference>
<dbReference type="PANTHER" id="PTHR31407:SF7">
    <property type="entry name" value="PSBP DOMAIN-CONTAINING PROTEIN 5, CHLOROPLASTIC"/>
    <property type="match status" value="1"/>
</dbReference>
<evidence type="ECO:0000259" key="1">
    <source>
        <dbReference type="Pfam" id="PF01789"/>
    </source>
</evidence>
<accession>A0AAP0E3H9</accession>
<dbReference type="GO" id="GO:0019898">
    <property type="term" value="C:extrinsic component of membrane"/>
    <property type="evidence" value="ECO:0007669"/>
    <property type="project" value="InterPro"/>
</dbReference>
<organism evidence="2 3">
    <name type="scientific">Stephania cephalantha</name>
    <dbReference type="NCBI Taxonomy" id="152367"/>
    <lineage>
        <taxon>Eukaryota</taxon>
        <taxon>Viridiplantae</taxon>
        <taxon>Streptophyta</taxon>
        <taxon>Embryophyta</taxon>
        <taxon>Tracheophyta</taxon>
        <taxon>Spermatophyta</taxon>
        <taxon>Magnoliopsida</taxon>
        <taxon>Ranunculales</taxon>
        <taxon>Menispermaceae</taxon>
        <taxon>Menispermoideae</taxon>
        <taxon>Cissampelideae</taxon>
        <taxon>Stephania</taxon>
    </lineage>
</organism>
<dbReference type="GO" id="GO:0015979">
    <property type="term" value="P:photosynthesis"/>
    <property type="evidence" value="ECO:0007669"/>
    <property type="project" value="InterPro"/>
</dbReference>
<dbReference type="Gene3D" id="3.40.1000.10">
    <property type="entry name" value="Mog1/PsbP, alpha/beta/alpha sandwich"/>
    <property type="match status" value="1"/>
</dbReference>
<evidence type="ECO:0000313" key="3">
    <source>
        <dbReference type="Proteomes" id="UP001419268"/>
    </source>
</evidence>
<keyword evidence="3" id="KW-1185">Reference proteome</keyword>
<dbReference type="InterPro" id="IPR002683">
    <property type="entry name" value="PsbP_C"/>
</dbReference>
<evidence type="ECO:0000313" key="2">
    <source>
        <dbReference type="EMBL" id="KAK9083672.1"/>
    </source>
</evidence>
<name>A0AAP0E3H9_9MAGN</name>
<dbReference type="GO" id="GO:0009654">
    <property type="term" value="C:photosystem II oxygen evolving complex"/>
    <property type="evidence" value="ECO:0007669"/>
    <property type="project" value="InterPro"/>
</dbReference>
<protein>
    <recommendedName>
        <fullName evidence="1">PsbP C-terminal domain-containing protein</fullName>
    </recommendedName>
</protein>
<dbReference type="Pfam" id="PF01789">
    <property type="entry name" value="PsbP"/>
    <property type="match status" value="1"/>
</dbReference>
<comment type="caution">
    <text evidence="2">The sequence shown here is derived from an EMBL/GenBank/DDBJ whole genome shotgun (WGS) entry which is preliminary data.</text>
</comment>
<reference evidence="2 3" key="1">
    <citation type="submission" date="2024-01" db="EMBL/GenBank/DDBJ databases">
        <title>Genome assemblies of Stephania.</title>
        <authorList>
            <person name="Yang L."/>
        </authorList>
    </citation>
    <scope>NUCLEOTIDE SEQUENCE [LARGE SCALE GENOMIC DNA]</scope>
    <source>
        <strain evidence="2">JXDWG</strain>
        <tissue evidence="2">Leaf</tissue>
    </source>
</reference>
<dbReference type="EMBL" id="JBBNAG010000013">
    <property type="protein sequence ID" value="KAK9083672.1"/>
    <property type="molecule type" value="Genomic_DNA"/>
</dbReference>